<dbReference type="GO" id="GO:0005737">
    <property type="term" value="C:cytoplasm"/>
    <property type="evidence" value="ECO:0000318"/>
    <property type="project" value="GO_Central"/>
</dbReference>
<dbReference type="Pfam" id="PF21536">
    <property type="entry name" value="BTB_KLHL33"/>
    <property type="match status" value="1"/>
</dbReference>
<dbReference type="SUPFAM" id="SSF54695">
    <property type="entry name" value="POZ domain"/>
    <property type="match status" value="1"/>
</dbReference>
<reference evidence="4" key="1">
    <citation type="journal article" date="2020" name="Nat. Ecol. Evol.">
        <title>Deeply conserved synteny resolves early events in vertebrate evolution.</title>
        <authorList>
            <person name="Simakov O."/>
            <person name="Marletaz F."/>
            <person name="Yue J.X."/>
            <person name="O'Connell B."/>
            <person name="Jenkins J."/>
            <person name="Brandt A."/>
            <person name="Calef R."/>
            <person name="Tung C.H."/>
            <person name="Huang T.K."/>
            <person name="Schmutz J."/>
            <person name="Satoh N."/>
            <person name="Yu J.K."/>
            <person name="Putnam N.H."/>
            <person name="Green R.E."/>
            <person name="Rokhsar D.S."/>
        </authorList>
    </citation>
    <scope>NUCLEOTIDE SEQUENCE [LARGE SCALE GENOMIC DNA]</scope>
    <source>
        <strain evidence="4">S238N-H82</strain>
    </source>
</reference>
<evidence type="ECO:0000256" key="1">
    <source>
        <dbReference type="ARBA" id="ARBA00022441"/>
    </source>
</evidence>
<dbReference type="FunFam" id="1.25.40.420:FF:000001">
    <property type="entry name" value="Kelch-like family member 12"/>
    <property type="match status" value="1"/>
</dbReference>
<dbReference type="Proteomes" id="UP000001554">
    <property type="component" value="Chromosome 10"/>
</dbReference>
<organism evidence="4 5">
    <name type="scientific">Branchiostoma floridae</name>
    <name type="common">Florida lancelet</name>
    <name type="synonym">Amphioxus</name>
    <dbReference type="NCBI Taxonomy" id="7739"/>
    <lineage>
        <taxon>Eukaryota</taxon>
        <taxon>Metazoa</taxon>
        <taxon>Chordata</taxon>
        <taxon>Cephalochordata</taxon>
        <taxon>Leptocardii</taxon>
        <taxon>Amphioxiformes</taxon>
        <taxon>Branchiostomatidae</taxon>
        <taxon>Branchiostoma</taxon>
    </lineage>
</organism>
<dbReference type="PANTHER" id="PTHR24412">
    <property type="entry name" value="KELCH PROTEIN"/>
    <property type="match status" value="1"/>
</dbReference>
<feature type="domain" description="BACK" evidence="3">
    <location>
        <begin position="75"/>
        <end position="177"/>
    </location>
</feature>
<evidence type="ECO:0000256" key="2">
    <source>
        <dbReference type="ARBA" id="ARBA00022737"/>
    </source>
</evidence>
<evidence type="ECO:0000313" key="4">
    <source>
        <dbReference type="Proteomes" id="UP000001554"/>
    </source>
</evidence>
<dbReference type="PANTHER" id="PTHR24412:SF491">
    <property type="entry name" value="KELCH REPEAT AND BTB DOMAIN-CONTAINING PROTEIN 12"/>
    <property type="match status" value="1"/>
</dbReference>
<proteinExistence type="predicted"/>
<name>A0A9J7LT24_BRAFL</name>
<sequence length="519" mass="60088">MFTSDMAESRQKTVVLQGLDAGSCGDILSYIYSGTLHVSLDKVQPLYQAADLLQLDYVRDTCSSYMAMNIERFSRVDLYKFADVFSADNVRKRCLQLILINFTEVASSKEFCSLSVNQLSEIISHDALDVKEETTVWEAVVRWVQHSREDRLQHLPILLPHIRFNLLTSDKMAAILEHPLIREDSGTSEVIRNVVKEASNLQTRIGMETLEMVLLFHNRKKKILYMNPRAGMFLSCSYSTEELHSIKAMAVTSSNITYFMATKESEEQNLLFLFHVENEWEHACMSSVTMFLRLGKDVLKDEVHLVEIDQILYYLGVETRSDSTLVRMKKYSWLSDQWQECSQLLVDGLSKYNAPVICGSYLYFRTKSEMRRYDPSQDQWDPRSPPGINLPVHTAVAIGTEIFCTDHVFRQIMVCDTESDSWQELQGSSNREFPSHLLISNPQFFVLENELYVRLEAYNTAIEGASIYYMVYVYDRYVDTWRDLKITLPNHYYTLCRSMCHVARMYRPLLDAVCAHVEV</sequence>
<keyword evidence="4" id="KW-1185">Reference proteome</keyword>
<reference evidence="5" key="2">
    <citation type="submission" date="2025-08" db="UniProtKB">
        <authorList>
            <consortium name="RefSeq"/>
        </authorList>
    </citation>
    <scope>IDENTIFICATION</scope>
    <source>
        <strain evidence="5">S238N-H82</strain>
        <tissue evidence="5">Testes</tissue>
    </source>
</reference>
<dbReference type="InterPro" id="IPR011333">
    <property type="entry name" value="SKP1/BTB/POZ_sf"/>
</dbReference>
<protein>
    <submittedName>
        <fullName evidence="5">Kelch repeat and BTB domain-containing protein 12-like</fullName>
    </submittedName>
</protein>
<dbReference type="SUPFAM" id="SSF117281">
    <property type="entry name" value="Kelch motif"/>
    <property type="match status" value="1"/>
</dbReference>
<keyword evidence="2" id="KW-0677">Repeat</keyword>
<dbReference type="GO" id="GO:0043161">
    <property type="term" value="P:proteasome-mediated ubiquitin-dependent protein catabolic process"/>
    <property type="evidence" value="ECO:0000318"/>
    <property type="project" value="GO_Central"/>
</dbReference>
<dbReference type="AlphaFoldDB" id="A0A9J7LT24"/>
<dbReference type="Pfam" id="PF07707">
    <property type="entry name" value="BACK"/>
    <property type="match status" value="1"/>
</dbReference>
<accession>A0A9J7LT24</accession>
<evidence type="ECO:0000313" key="5">
    <source>
        <dbReference type="RefSeq" id="XP_035688762.1"/>
    </source>
</evidence>
<gene>
    <name evidence="5" type="primary">LOC118424322</name>
</gene>
<evidence type="ECO:0000259" key="3">
    <source>
        <dbReference type="SMART" id="SM00875"/>
    </source>
</evidence>
<keyword evidence="1" id="KW-0880">Kelch repeat</keyword>
<dbReference type="OrthoDB" id="6359816at2759"/>
<dbReference type="GeneID" id="118424322"/>
<dbReference type="InterPro" id="IPR015915">
    <property type="entry name" value="Kelch-typ_b-propeller"/>
</dbReference>
<dbReference type="Gene3D" id="1.25.40.420">
    <property type="match status" value="1"/>
</dbReference>
<dbReference type="RefSeq" id="XP_035688762.1">
    <property type="nucleotide sequence ID" value="XM_035832869.1"/>
</dbReference>
<dbReference type="SMART" id="SM00875">
    <property type="entry name" value="BACK"/>
    <property type="match status" value="1"/>
</dbReference>
<dbReference type="InterPro" id="IPR011705">
    <property type="entry name" value="BACK"/>
</dbReference>
<dbReference type="GO" id="GO:1990756">
    <property type="term" value="F:ubiquitin-like ligase-substrate adaptor activity"/>
    <property type="evidence" value="ECO:0000318"/>
    <property type="project" value="GO_Central"/>
</dbReference>
<dbReference type="KEGG" id="bfo:118424322"/>
<dbReference type="Gene3D" id="3.30.710.10">
    <property type="entry name" value="Potassium Channel Kv1.1, Chain A"/>
    <property type="match status" value="1"/>
</dbReference>
<dbReference type="GO" id="GO:0031463">
    <property type="term" value="C:Cul3-RING ubiquitin ligase complex"/>
    <property type="evidence" value="ECO:0000318"/>
    <property type="project" value="GO_Central"/>
</dbReference>
<dbReference type="Gene3D" id="2.120.10.80">
    <property type="entry name" value="Kelch-type beta propeller"/>
    <property type="match status" value="1"/>
</dbReference>